<dbReference type="PROSITE" id="PS50405">
    <property type="entry name" value="GST_CTER"/>
    <property type="match status" value="1"/>
</dbReference>
<dbReference type="PANTHER" id="PTHR11571">
    <property type="entry name" value="GLUTATHIONE S-TRANSFERASE"/>
    <property type="match status" value="1"/>
</dbReference>
<dbReference type="InterPro" id="IPR010987">
    <property type="entry name" value="Glutathione-S-Trfase_C-like"/>
</dbReference>
<evidence type="ECO:0000259" key="1">
    <source>
        <dbReference type="PROSITE" id="PS50404"/>
    </source>
</evidence>
<evidence type="ECO:0000259" key="2">
    <source>
        <dbReference type="PROSITE" id="PS50405"/>
    </source>
</evidence>
<feature type="domain" description="GST N-terminal" evidence="1">
    <location>
        <begin position="4"/>
        <end position="92"/>
    </location>
</feature>
<dbReference type="InterPro" id="IPR036249">
    <property type="entry name" value="Thioredoxin-like_sf"/>
</dbReference>
<dbReference type="Gene3D" id="1.20.1050.10">
    <property type="match status" value="1"/>
</dbReference>
<dbReference type="EMBL" id="MCGT01000007">
    <property type="protein sequence ID" value="ORX58124.1"/>
    <property type="molecule type" value="Genomic_DNA"/>
</dbReference>
<dbReference type="AlphaFoldDB" id="A0A1X2GNX9"/>
<evidence type="ECO:0000313" key="4">
    <source>
        <dbReference type="Proteomes" id="UP000242146"/>
    </source>
</evidence>
<proteinExistence type="predicted"/>
<dbReference type="Gene3D" id="3.40.30.10">
    <property type="entry name" value="Glutaredoxin"/>
    <property type="match status" value="1"/>
</dbReference>
<dbReference type="GO" id="GO:0004364">
    <property type="term" value="F:glutathione transferase activity"/>
    <property type="evidence" value="ECO:0007669"/>
    <property type="project" value="TreeGrafter"/>
</dbReference>
<sequence length="220" mass="24992">MTLENTTLYYFNIPGVRSTTGNGEPLNLMLMDAGVSYKYDRVALSAWSETKQKLTEEKVCFQTLPVLELEGDKLSSGVPTMRHLARKLNAYGANADEKSWLFLDQVSDSFMDWRHAYDEVIWFSPTEMEENADKVKAYLEKTLPAKLAAFDRIYSFHNGPFVLGEEISYVDFLIYHGIDDGWGLDKVASYENLARLVQAMENRKALQAHLAAAKNEKIVC</sequence>
<dbReference type="InterPro" id="IPR004045">
    <property type="entry name" value="Glutathione_S-Trfase_N"/>
</dbReference>
<dbReference type="InterPro" id="IPR036282">
    <property type="entry name" value="Glutathione-S-Trfase_C_sf"/>
</dbReference>
<keyword evidence="4" id="KW-1185">Reference proteome</keyword>
<reference evidence="3 4" key="1">
    <citation type="submission" date="2016-07" db="EMBL/GenBank/DDBJ databases">
        <title>Pervasive Adenine N6-methylation of Active Genes in Fungi.</title>
        <authorList>
            <consortium name="DOE Joint Genome Institute"/>
            <person name="Mondo S.J."/>
            <person name="Dannebaum R.O."/>
            <person name="Kuo R.C."/>
            <person name="Labutti K."/>
            <person name="Haridas S."/>
            <person name="Kuo A."/>
            <person name="Salamov A."/>
            <person name="Ahrendt S.R."/>
            <person name="Lipzen A."/>
            <person name="Sullivan W."/>
            <person name="Andreopoulos W.B."/>
            <person name="Clum A."/>
            <person name="Lindquist E."/>
            <person name="Daum C."/>
            <person name="Ramamoorthy G.K."/>
            <person name="Gryganskyi A."/>
            <person name="Culley D."/>
            <person name="Magnuson J.K."/>
            <person name="James T.Y."/>
            <person name="O'Malley M.A."/>
            <person name="Stajich J.E."/>
            <person name="Spatafora J.W."/>
            <person name="Visel A."/>
            <person name="Grigoriev I.V."/>
        </authorList>
    </citation>
    <scope>NUCLEOTIDE SEQUENCE [LARGE SCALE GENOMIC DNA]</scope>
    <source>
        <strain evidence="3 4">NRRL 3301</strain>
    </source>
</reference>
<dbReference type="Proteomes" id="UP000242146">
    <property type="component" value="Unassembled WGS sequence"/>
</dbReference>
<dbReference type="InterPro" id="IPR050213">
    <property type="entry name" value="GST_superfamily"/>
</dbReference>
<keyword evidence="3" id="KW-0808">Transferase</keyword>
<name>A0A1X2GNX9_9FUNG</name>
<evidence type="ECO:0000313" key="3">
    <source>
        <dbReference type="EMBL" id="ORX58124.1"/>
    </source>
</evidence>
<accession>A0A1X2GNX9</accession>
<dbReference type="GO" id="GO:0006749">
    <property type="term" value="P:glutathione metabolic process"/>
    <property type="evidence" value="ECO:0007669"/>
    <property type="project" value="TreeGrafter"/>
</dbReference>
<dbReference type="PANTHER" id="PTHR11571:SF150">
    <property type="entry name" value="GLUTATHIONE S-TRANSFERASE"/>
    <property type="match status" value="1"/>
</dbReference>
<dbReference type="OrthoDB" id="414243at2759"/>
<dbReference type="SUPFAM" id="SSF47616">
    <property type="entry name" value="GST C-terminal domain-like"/>
    <property type="match status" value="1"/>
</dbReference>
<dbReference type="Pfam" id="PF14497">
    <property type="entry name" value="GST_C_3"/>
    <property type="match status" value="1"/>
</dbReference>
<dbReference type="SUPFAM" id="SSF52833">
    <property type="entry name" value="Thioredoxin-like"/>
    <property type="match status" value="1"/>
</dbReference>
<dbReference type="CDD" id="cd03039">
    <property type="entry name" value="GST_N_Sigma_like"/>
    <property type="match status" value="1"/>
</dbReference>
<dbReference type="PROSITE" id="PS50404">
    <property type="entry name" value="GST_NTER"/>
    <property type="match status" value="1"/>
</dbReference>
<dbReference type="STRING" id="101127.A0A1X2GNX9"/>
<protein>
    <submittedName>
        <fullName evidence="3">Class gamma glutathione S-transferase</fullName>
    </submittedName>
</protein>
<feature type="domain" description="GST C-terminal" evidence="2">
    <location>
        <begin position="96"/>
        <end position="220"/>
    </location>
</feature>
<dbReference type="InterPro" id="IPR004046">
    <property type="entry name" value="GST_C"/>
</dbReference>
<gene>
    <name evidence="3" type="ORF">DM01DRAFT_1405765</name>
</gene>
<comment type="caution">
    <text evidence="3">The sequence shown here is derived from an EMBL/GenBank/DDBJ whole genome shotgun (WGS) entry which is preliminary data.</text>
</comment>
<organism evidence="3 4">
    <name type="scientific">Hesseltinella vesiculosa</name>
    <dbReference type="NCBI Taxonomy" id="101127"/>
    <lineage>
        <taxon>Eukaryota</taxon>
        <taxon>Fungi</taxon>
        <taxon>Fungi incertae sedis</taxon>
        <taxon>Mucoromycota</taxon>
        <taxon>Mucoromycotina</taxon>
        <taxon>Mucoromycetes</taxon>
        <taxon>Mucorales</taxon>
        <taxon>Cunninghamellaceae</taxon>
        <taxon>Hesseltinella</taxon>
    </lineage>
</organism>